<dbReference type="InterPro" id="IPR034149">
    <property type="entry name" value="TOPRIM_TopoI"/>
</dbReference>
<dbReference type="AlphaFoldDB" id="A0A2U1ABZ5"/>
<dbReference type="NCBIfam" id="TIGR01051">
    <property type="entry name" value="topA_bact"/>
    <property type="match status" value="1"/>
</dbReference>
<dbReference type="InterPro" id="IPR003601">
    <property type="entry name" value="Topo_IA_2"/>
</dbReference>
<keyword evidence="6 8" id="KW-0238">DNA-binding</keyword>
<proteinExistence type="inferred from homology"/>
<evidence type="ECO:0000256" key="6">
    <source>
        <dbReference type="ARBA" id="ARBA00023125"/>
    </source>
</evidence>
<feature type="domain" description="Toprim" evidence="9">
    <location>
        <begin position="2"/>
        <end position="113"/>
    </location>
</feature>
<dbReference type="GO" id="GO:0006265">
    <property type="term" value="P:DNA topological change"/>
    <property type="evidence" value="ECO:0007669"/>
    <property type="project" value="UniProtKB-UniRule"/>
</dbReference>
<keyword evidence="4" id="KW-0460">Magnesium</keyword>
<keyword evidence="3" id="KW-0479">Metal-binding</keyword>
<dbReference type="InterPro" id="IPR023406">
    <property type="entry name" value="Topo_IA_AS"/>
</dbReference>
<evidence type="ECO:0000256" key="8">
    <source>
        <dbReference type="HAMAP-Rule" id="MF_00952"/>
    </source>
</evidence>
<accession>A0A2U1ABZ5</accession>
<feature type="site" description="Interaction with DNA" evidence="8">
    <location>
        <position position="140"/>
    </location>
</feature>
<evidence type="ECO:0000256" key="4">
    <source>
        <dbReference type="ARBA" id="ARBA00022842"/>
    </source>
</evidence>
<dbReference type="GO" id="GO:0003917">
    <property type="term" value="F:DNA topoisomerase type I (single strand cut, ATP-independent) activity"/>
    <property type="evidence" value="ECO:0007669"/>
    <property type="project" value="UniProtKB-UniRule"/>
</dbReference>
<dbReference type="InterPro" id="IPR005733">
    <property type="entry name" value="TopoI_bac-type"/>
</dbReference>
<dbReference type="SMART" id="SM00493">
    <property type="entry name" value="TOPRIM"/>
    <property type="match status" value="1"/>
</dbReference>
<dbReference type="PROSITE" id="PS00396">
    <property type="entry name" value="TOPO_IA_1"/>
    <property type="match status" value="1"/>
</dbReference>
<evidence type="ECO:0000256" key="5">
    <source>
        <dbReference type="ARBA" id="ARBA00023029"/>
    </source>
</evidence>
<dbReference type="Pfam" id="PF01751">
    <property type="entry name" value="Toprim"/>
    <property type="match status" value="1"/>
</dbReference>
<feature type="active site" description="O-(5'-phospho-DNA)-tyrosine intermediate" evidence="8">
    <location>
        <position position="300"/>
    </location>
</feature>
<dbReference type="GeneID" id="78297253"/>
<dbReference type="SMART" id="SM00436">
    <property type="entry name" value="TOP1Bc"/>
    <property type="match status" value="1"/>
</dbReference>
<evidence type="ECO:0000313" key="11">
    <source>
        <dbReference type="EMBL" id="PVY33071.1"/>
    </source>
</evidence>
<dbReference type="CDD" id="cd03363">
    <property type="entry name" value="TOPRIM_TopoIA_TopoI"/>
    <property type="match status" value="1"/>
</dbReference>
<feature type="domain" description="Topo IA-type catalytic" evidence="10">
    <location>
        <begin position="129"/>
        <end position="566"/>
    </location>
</feature>
<dbReference type="InterPro" id="IPR003602">
    <property type="entry name" value="Topo_IA_DNA-bd_dom"/>
</dbReference>
<comment type="catalytic activity">
    <reaction evidence="1 8">
        <text>ATP-independent breakage of single-stranded DNA, followed by passage and rejoining.</text>
        <dbReference type="EC" id="5.6.2.1"/>
    </reaction>
</comment>
<dbReference type="InterPro" id="IPR023405">
    <property type="entry name" value="Topo_IA_core_domain"/>
</dbReference>
<dbReference type="InterPro" id="IPR013826">
    <property type="entry name" value="Topo_IA_cen_sub3"/>
</dbReference>
<sequence length="841" mass="93843">MSKLLIVESPTKARTIGKMLGKDYDIFASMGHIRDLPERDLGVDIANHFAPQYVDTARSKSVVKELKSAAKKADEIYLAPDPDREGEAIAWHLAEVLNKSTKAPFYRVTFHEITRSAIERAMQEKGEINLNLVDAQQARRVLDRIVGYQVSPLLWSRIEKGSSAGRVQSAALRLVVERERAINAFVPEEYWVFSVVFRTESGEEFTSRLFKINGKDFKVPNAEAAEQLIRAIQGGSAPAVASVTTAERKRYAQAPFTTSTLQQAANVSLHYSATNTMRYAQQLYEGMDIGEGGAVGLITYMRTDSVTIAREAQQAAAEFIRRTYGDAYVPAKFNYYKNKAAAQEAHEAIRPTDVRRTPEQMAAYLDPQQLKLYTLIWRRFVASQMTPAVVNLTTVDVGVDGSDGNGYTFRTTATVPVFPGHSKVYEDVAKRKDETQEAAVLGSLRERDPLELRKFDKEQKFTEPPPRYTEASLIKELEENGIGRPSTYATILRTIQDRNYVNREQGKLIPSELGFSVNDFLVERLPALFDIGFTAQMEKELDEIEEGKVGWTQMMEDFYSKFAPWVEDAKNSDAPPAADAEALLKLLENVTFEAPGKVGRRTYDDGKFFRSLKEKFDEDAKITAKQFQALLIMTAKYYSQIPPEAVAGLSAELREAISTAVADHAERKEKRERSEAVCAAVDYAGLFAAFDKVTFEPPTKKGRFTYDDKKFFTSLKKQALSGKALSEKQTAALRRMAMKYHGELTDAALVDRILEVQAAPAGEGGETAAPAAPAAPNPEVTRLLEELGKVTEWAEPVKKGRFTYDDKVFYESLAKQHASGKILSERQQAALIKMAGKYGVK</sequence>
<dbReference type="Gene3D" id="3.40.50.140">
    <property type="match status" value="1"/>
</dbReference>
<feature type="site" description="Interaction with DNA" evidence="8">
    <location>
        <position position="139"/>
    </location>
</feature>
<feature type="site" description="Interaction with DNA" evidence="8">
    <location>
        <position position="32"/>
    </location>
</feature>
<dbReference type="EMBL" id="QEKH01000054">
    <property type="protein sequence ID" value="PVY33071.1"/>
    <property type="molecule type" value="Genomic_DNA"/>
</dbReference>
<dbReference type="InterPro" id="IPR013825">
    <property type="entry name" value="Topo_IA_cen_sub2"/>
</dbReference>
<gene>
    <name evidence="8" type="primary">topA</name>
    <name evidence="11" type="ORF">C8D82_1549</name>
</gene>
<evidence type="ECO:0000256" key="7">
    <source>
        <dbReference type="ARBA" id="ARBA00023235"/>
    </source>
</evidence>
<evidence type="ECO:0000256" key="1">
    <source>
        <dbReference type="ARBA" id="ARBA00000213"/>
    </source>
</evidence>
<dbReference type="PANTHER" id="PTHR42785">
    <property type="entry name" value="DNA TOPOISOMERASE, TYPE IA, CORE"/>
    <property type="match status" value="1"/>
</dbReference>
<dbReference type="PRINTS" id="PR00417">
    <property type="entry name" value="PRTPISMRASEI"/>
</dbReference>
<dbReference type="InterPro" id="IPR028612">
    <property type="entry name" value="Topoisom_1_IA"/>
</dbReference>
<dbReference type="PANTHER" id="PTHR42785:SF1">
    <property type="entry name" value="DNA TOPOISOMERASE"/>
    <property type="match status" value="1"/>
</dbReference>
<name>A0A2U1ABZ5_9BACT</name>
<evidence type="ECO:0000256" key="2">
    <source>
        <dbReference type="ARBA" id="ARBA00009446"/>
    </source>
</evidence>
<keyword evidence="12" id="KW-1185">Reference proteome</keyword>
<reference evidence="11 12" key="1">
    <citation type="submission" date="2018-04" db="EMBL/GenBank/DDBJ databases">
        <title>Genomic Encyclopedia of Type Strains, Phase IV (KMG-IV): sequencing the most valuable type-strain genomes for metagenomic binning, comparative biology and taxonomic classification.</title>
        <authorList>
            <person name="Goeker M."/>
        </authorList>
    </citation>
    <scope>NUCLEOTIDE SEQUENCE [LARGE SCALE GENOMIC DNA]</scope>
    <source>
        <strain evidence="11 12">DSM 14823</strain>
    </source>
</reference>
<dbReference type="Gene3D" id="1.10.290.10">
    <property type="entry name" value="Topoisomerase I, domain 4"/>
    <property type="match status" value="1"/>
</dbReference>
<dbReference type="EC" id="5.6.2.1" evidence="8"/>
<comment type="similarity">
    <text evidence="2 8">Belongs to the type IA topoisomerase family.</text>
</comment>
<dbReference type="SUPFAM" id="SSF56712">
    <property type="entry name" value="Prokaryotic type I DNA topoisomerase"/>
    <property type="match status" value="1"/>
</dbReference>
<keyword evidence="5 8" id="KW-0799">Topoisomerase</keyword>
<dbReference type="InterPro" id="IPR013497">
    <property type="entry name" value="Topo_IA_cen"/>
</dbReference>
<dbReference type="CDD" id="cd00186">
    <property type="entry name" value="TOP1Ac"/>
    <property type="match status" value="1"/>
</dbReference>
<dbReference type="Pfam" id="PF01131">
    <property type="entry name" value="Topoisom_bac"/>
    <property type="match status" value="1"/>
</dbReference>
<dbReference type="InterPro" id="IPR006171">
    <property type="entry name" value="TOPRIM_dom"/>
</dbReference>
<dbReference type="PROSITE" id="PS50880">
    <property type="entry name" value="TOPRIM"/>
    <property type="match status" value="1"/>
</dbReference>
<evidence type="ECO:0000256" key="3">
    <source>
        <dbReference type="ARBA" id="ARBA00022723"/>
    </source>
</evidence>
<dbReference type="SMART" id="SM00437">
    <property type="entry name" value="TOP1Ac"/>
    <property type="match status" value="1"/>
</dbReference>
<feature type="site" description="Interaction with DNA" evidence="8">
    <location>
        <position position="155"/>
    </location>
</feature>
<dbReference type="PROSITE" id="PS52039">
    <property type="entry name" value="TOPO_IA_2"/>
    <property type="match status" value="1"/>
</dbReference>
<dbReference type="RefSeq" id="WP_165833215.1">
    <property type="nucleotide sequence ID" value="NZ_QEKH01000054.1"/>
</dbReference>
<comment type="caution">
    <text evidence="11">The sequence shown here is derived from an EMBL/GenBank/DDBJ whole genome shotgun (WGS) entry which is preliminary data.</text>
</comment>
<comment type="function">
    <text evidence="8">Releases the supercoiling and torsional tension of DNA, which is introduced during the DNA replication and transcription, by transiently cleaving and rejoining one strand of the DNA duplex. Introduces a single-strand break via transesterification at a target site in duplex DNA. The scissile phosphodiester is attacked by the catalytic tyrosine of the enzyme, resulting in the formation of a DNA-(5'-phosphotyrosyl)-enzyme intermediate and the expulsion of a 3'-OH DNA strand. The free DNA strand then undergoes passage around the unbroken strand, thus removing DNA supercoils. Finally, in the religation step, the DNA 3'-OH attacks the covalent intermediate to expel the active-site tyrosine and restore the DNA phosphodiester backbone.</text>
</comment>
<keyword evidence="7 8" id="KW-0413">Isomerase</keyword>
<protein>
    <recommendedName>
        <fullName evidence="8">DNA topoisomerase 1</fullName>
        <ecNumber evidence="8">5.6.2.1</ecNumber>
    </recommendedName>
    <alternativeName>
        <fullName evidence="8">DNA topoisomerase I</fullName>
    </alternativeName>
</protein>
<dbReference type="Proteomes" id="UP000245959">
    <property type="component" value="Unassembled WGS sequence"/>
</dbReference>
<dbReference type="GO" id="GO:0046872">
    <property type="term" value="F:metal ion binding"/>
    <property type="evidence" value="ECO:0007669"/>
    <property type="project" value="UniProtKB-KW"/>
</dbReference>
<evidence type="ECO:0000313" key="12">
    <source>
        <dbReference type="Proteomes" id="UP000245959"/>
    </source>
</evidence>
<dbReference type="InterPro" id="IPR013824">
    <property type="entry name" value="Topo_IA_cen_sub1"/>
</dbReference>
<feature type="site" description="Interaction with DNA" evidence="8">
    <location>
        <position position="143"/>
    </location>
</feature>
<feature type="site" description="Interaction with DNA" evidence="8">
    <location>
        <position position="498"/>
    </location>
</feature>
<evidence type="ECO:0000259" key="9">
    <source>
        <dbReference type="PROSITE" id="PS50880"/>
    </source>
</evidence>
<dbReference type="InterPro" id="IPR000380">
    <property type="entry name" value="Topo_IA"/>
</dbReference>
<feature type="site" description="Interaction with DNA" evidence="8">
    <location>
        <position position="148"/>
    </location>
</feature>
<evidence type="ECO:0000259" key="10">
    <source>
        <dbReference type="PROSITE" id="PS52039"/>
    </source>
</evidence>
<organism evidence="11 12">
    <name type="scientific">Victivallis vadensis</name>
    <dbReference type="NCBI Taxonomy" id="172901"/>
    <lineage>
        <taxon>Bacteria</taxon>
        <taxon>Pseudomonadati</taxon>
        <taxon>Lentisphaerota</taxon>
        <taxon>Lentisphaeria</taxon>
        <taxon>Victivallales</taxon>
        <taxon>Victivallaceae</taxon>
        <taxon>Victivallis</taxon>
    </lineage>
</organism>
<dbReference type="GO" id="GO:0003677">
    <property type="term" value="F:DNA binding"/>
    <property type="evidence" value="ECO:0007669"/>
    <property type="project" value="UniProtKB-KW"/>
</dbReference>
<feature type="site" description="Interaction with DNA" evidence="8">
    <location>
        <position position="302"/>
    </location>
</feature>
<dbReference type="Gene3D" id="1.10.460.10">
    <property type="entry name" value="Topoisomerase I, domain 2"/>
    <property type="match status" value="1"/>
</dbReference>
<dbReference type="Gene3D" id="2.70.20.10">
    <property type="entry name" value="Topoisomerase I, domain 3"/>
    <property type="match status" value="1"/>
</dbReference>
<dbReference type="HAMAP" id="MF_00952">
    <property type="entry name" value="Topoisom_1_prok"/>
    <property type="match status" value="1"/>
</dbReference>
<comment type="subunit">
    <text evidence="8">Monomer.</text>
</comment>
<feature type="region of interest" description="Interaction with DNA" evidence="8">
    <location>
        <begin position="163"/>
        <end position="168"/>
    </location>
</feature>